<dbReference type="InterPro" id="IPR036770">
    <property type="entry name" value="Ankyrin_rpt-contain_sf"/>
</dbReference>
<dbReference type="Pfam" id="PF00023">
    <property type="entry name" value="Ank"/>
    <property type="match status" value="1"/>
</dbReference>
<evidence type="ECO:0008006" key="3">
    <source>
        <dbReference type="Google" id="ProtNLM"/>
    </source>
</evidence>
<proteinExistence type="predicted"/>
<evidence type="ECO:0000313" key="2">
    <source>
        <dbReference type="Proteomes" id="UP001321479"/>
    </source>
</evidence>
<dbReference type="InterPro" id="IPR002110">
    <property type="entry name" value="Ankyrin_rpt"/>
</dbReference>
<dbReference type="Proteomes" id="UP001321479">
    <property type="component" value="Segment"/>
</dbReference>
<sequence length="191" mass="22602">MNYHVDGIFILIKDIYPNLNLKKKNFEHKIQEKLSNSIKENETDLTIKEKYNEIATLLIYEWINDKFEDLYNRRKFQKCSNLLSYIDVNYNDGLILLRVVQDNDIEMLQKLLDMKPTVDLTETLEIAMYNGNLEQVKLLISYGANPANLNSSSAMYNHKKITQFLLCHEKSKEFFGEYYEYALKNYSDLVN</sequence>
<dbReference type="EMBL" id="AP024483">
    <property type="protein sequence ID" value="BCS82674.1"/>
    <property type="molecule type" value="Genomic_DNA"/>
</dbReference>
<keyword evidence="2" id="KW-1185">Reference proteome</keyword>
<reference evidence="1 2" key="1">
    <citation type="submission" date="2021-02" db="EMBL/GenBank/DDBJ databases">
        <title>Cotonvirus japonicus, which uses Golgi apparatus of host cells for its virion factory, phylogenetically links tailed tupanvirus and icosahedral mimivirus.</title>
        <authorList>
            <person name="Takahashi H."/>
            <person name="Fukaya S."/>
            <person name="Song C."/>
            <person name="Murata K."/>
            <person name="Takemura M."/>
        </authorList>
    </citation>
    <scope>NUCLEOTIDE SEQUENCE [LARGE SCALE GENOMIC DNA]</scope>
</reference>
<dbReference type="Gene3D" id="1.25.40.20">
    <property type="entry name" value="Ankyrin repeat-containing domain"/>
    <property type="match status" value="1"/>
</dbReference>
<protein>
    <recommendedName>
        <fullName evidence="3">Ankyrin repeat protein</fullName>
    </recommendedName>
</protein>
<dbReference type="RefSeq" id="YP_010841282.1">
    <property type="nucleotide sequence ID" value="NC_079139.1"/>
</dbReference>
<dbReference type="SUPFAM" id="SSF48403">
    <property type="entry name" value="Ankyrin repeat"/>
    <property type="match status" value="1"/>
</dbReference>
<organism evidence="1 2">
    <name type="scientific">Cotonvirus japonicus</name>
    <dbReference type="NCBI Taxonomy" id="2811091"/>
    <lineage>
        <taxon>Viruses</taxon>
        <taxon>Varidnaviria</taxon>
        <taxon>Bamfordvirae</taxon>
        <taxon>Nucleocytoviricota</taxon>
        <taxon>Megaviricetes</taxon>
        <taxon>Imitervirales</taxon>
        <taxon>Mimiviridae</taxon>
        <taxon>Megamimivirinae</taxon>
        <taxon>Cotonvirus</taxon>
        <taxon>Cotonvirus japonicum</taxon>
    </lineage>
</organism>
<name>A0ABM7NRA1_9VIRU</name>
<accession>A0ABM7NRA1</accession>
<dbReference type="GeneID" id="80557879"/>
<evidence type="ECO:0000313" key="1">
    <source>
        <dbReference type="EMBL" id="BCS82674.1"/>
    </source>
</evidence>